<keyword evidence="1" id="KW-0732">Signal</keyword>
<proteinExistence type="predicted"/>
<name>A0A411HJX9_9GAMM</name>
<evidence type="ECO:0000313" key="3">
    <source>
        <dbReference type="EMBL" id="QBB70846.1"/>
    </source>
</evidence>
<keyword evidence="4" id="KW-1185">Reference proteome</keyword>
<dbReference type="SUPFAM" id="SSF51126">
    <property type="entry name" value="Pectin lyase-like"/>
    <property type="match status" value="1"/>
</dbReference>
<evidence type="ECO:0000259" key="2">
    <source>
        <dbReference type="Pfam" id="PF24249"/>
    </source>
</evidence>
<dbReference type="NCBIfam" id="NF041518">
    <property type="entry name" value="choice_anch_Q"/>
    <property type="match status" value="1"/>
</dbReference>
<dbReference type="InterPro" id="IPR011050">
    <property type="entry name" value="Pectin_lyase_fold/virulence"/>
</dbReference>
<dbReference type="Pfam" id="PF24249">
    <property type="entry name" value="DUF7452"/>
    <property type="match status" value="1"/>
</dbReference>
<accession>A0A411HJX9</accession>
<organism evidence="3 4">
    <name type="scientific">Pseudolysobacter antarcticus</name>
    <dbReference type="NCBI Taxonomy" id="2511995"/>
    <lineage>
        <taxon>Bacteria</taxon>
        <taxon>Pseudomonadati</taxon>
        <taxon>Pseudomonadota</taxon>
        <taxon>Gammaproteobacteria</taxon>
        <taxon>Lysobacterales</taxon>
        <taxon>Rhodanobacteraceae</taxon>
        <taxon>Pseudolysobacter</taxon>
    </lineage>
</organism>
<gene>
    <name evidence="3" type="ORF">ELE36_11040</name>
</gene>
<feature type="chain" id="PRO_5019433611" description="DUF7452 domain-containing protein" evidence="1">
    <location>
        <begin position="22"/>
        <end position="687"/>
    </location>
</feature>
<dbReference type="AlphaFoldDB" id="A0A411HJX9"/>
<sequence length="687" mass="71357">MSSRLSVFFLALVTLPITANAVVRTWPGTAPCTGTLQACIDGATNGDEIRIATNTAIAEDISLYDRSLTLSGADGYTAAFGSGHWLSITSSSIAGNLQISVSRLNFTDGYVFSNYNGTGTATYDLRELNLTRVGSDVYNFIELDANHGTVNATIYNNRVSGVPSSLNRGLIHVSNSGAVLNASVYFNHVTSSSASSVSGAGIFVDEIAAGGTGASGTVKLHGNEVRGGFFRSGIYVSEGLFSSTVSSYSARVYNNVVICNDASSAGTGGSGIGFVVNNGTISAQAINNTVSRCYHGISASQWSGGGGSASITGLINNNVIAAYSGIDMVATLIGPLTNDYNLINATTSSVGYGAHTITAPAKLVLDTQPRLLADSPAINAADGATLGFGLILNGLPVTDADGLRRYKGTPANPDIGAYEYGDVSFTHVTSSANNSSNYSLMDNAALDANPAAALIATPNYNIGVSSGGTSYPHAFGAFYTSPSWALFNQDFATPMAASVHFDVWAPAVGGGSFTHVTSASTASGFGTTISDGSTDNLPDRIVLVTQNWSAGGASLYNPHPVGVYYGGSKWHIANIDGATMPQPLGFNVYSQEASPNAWRVTASSGNLSGSSVQLRHPLLDNIPCARPHVTRLLGAGLVSDQFDVDYNGAYWYIFGYSGIAVSEQFHVLVDPAQIFDCTDRIFANGFQ</sequence>
<evidence type="ECO:0000256" key="1">
    <source>
        <dbReference type="SAM" id="SignalP"/>
    </source>
</evidence>
<evidence type="ECO:0000313" key="4">
    <source>
        <dbReference type="Proteomes" id="UP000291562"/>
    </source>
</evidence>
<reference evidence="3 4" key="1">
    <citation type="submission" date="2019-01" db="EMBL/GenBank/DDBJ databases">
        <title>Pseudolysobacter antarctica gen. nov., sp. nov., isolated from Fildes Peninsula, Antarctica.</title>
        <authorList>
            <person name="Wei Z."/>
            <person name="Peng F."/>
        </authorList>
    </citation>
    <scope>NUCLEOTIDE SEQUENCE [LARGE SCALE GENOMIC DNA]</scope>
    <source>
        <strain evidence="3 4">AQ6-296</strain>
    </source>
</reference>
<dbReference type="InterPro" id="IPR059226">
    <property type="entry name" value="Choice_anch_Q_dom"/>
</dbReference>
<dbReference type="RefSeq" id="WP_129833273.1">
    <property type="nucleotide sequence ID" value="NZ_CP035704.1"/>
</dbReference>
<dbReference type="OrthoDB" id="5945679at2"/>
<protein>
    <recommendedName>
        <fullName evidence="2">DUF7452 domain-containing protein</fullName>
    </recommendedName>
</protein>
<dbReference type="Proteomes" id="UP000291562">
    <property type="component" value="Chromosome"/>
</dbReference>
<dbReference type="KEGG" id="xbc:ELE36_11040"/>
<dbReference type="InterPro" id="IPR055875">
    <property type="entry name" value="DUF7452"/>
</dbReference>
<feature type="signal peptide" evidence="1">
    <location>
        <begin position="1"/>
        <end position="21"/>
    </location>
</feature>
<feature type="domain" description="DUF7452" evidence="2">
    <location>
        <begin position="483"/>
        <end position="589"/>
    </location>
</feature>
<dbReference type="EMBL" id="CP035704">
    <property type="protein sequence ID" value="QBB70846.1"/>
    <property type="molecule type" value="Genomic_DNA"/>
</dbReference>